<name>A0A430JCE1_9BACL</name>
<sequence>MAVTLADWMLYTLWGIFGLMMVDFLIAFFQSFWKGAFDLTFVLDYLKDVLYYILPLDIIVSFVPADPTKWTLVVFFFIAGIAVIFKFVRDIIKKFN</sequence>
<dbReference type="RefSeq" id="WP_126142308.1">
    <property type="nucleotide sequence ID" value="NZ_RXHU01000045.1"/>
</dbReference>
<evidence type="ECO:0000313" key="2">
    <source>
        <dbReference type="EMBL" id="RTE08649.1"/>
    </source>
</evidence>
<feature type="transmembrane region" description="Helical" evidence="1">
    <location>
        <begin position="70"/>
        <end position="88"/>
    </location>
</feature>
<evidence type="ECO:0000313" key="3">
    <source>
        <dbReference type="Proteomes" id="UP000276128"/>
    </source>
</evidence>
<protein>
    <submittedName>
        <fullName evidence="2">Uncharacterized protein</fullName>
    </submittedName>
</protein>
<comment type="caution">
    <text evidence="2">The sequence shown here is derived from an EMBL/GenBank/DDBJ whole genome shotgun (WGS) entry which is preliminary data.</text>
</comment>
<dbReference type="OrthoDB" id="2875589at2"/>
<evidence type="ECO:0000256" key="1">
    <source>
        <dbReference type="SAM" id="Phobius"/>
    </source>
</evidence>
<reference evidence="2 3" key="1">
    <citation type="submission" date="2018-12" db="EMBL/GenBank/DDBJ databases">
        <title>Bacillus ochoae sp. nov., Paenibacillus whitsoniae sp. nov., Paenibacillus spiritus sp. nov. Isolated from the Mars Exploration Rover during spacecraft assembly.</title>
        <authorList>
            <person name="Seuylemezian A."/>
            <person name="Vaishampayan P."/>
        </authorList>
    </citation>
    <scope>NUCLEOTIDE SEQUENCE [LARGE SCALE GENOMIC DNA]</scope>
    <source>
        <strain evidence="2 3">MER 54</strain>
    </source>
</reference>
<dbReference type="EMBL" id="RXHU01000045">
    <property type="protein sequence ID" value="RTE08649.1"/>
    <property type="molecule type" value="Genomic_DNA"/>
</dbReference>
<accession>A0A430JCE1</accession>
<gene>
    <name evidence="2" type="ORF">EJQ19_16320</name>
</gene>
<proteinExistence type="predicted"/>
<keyword evidence="1" id="KW-0472">Membrane</keyword>
<dbReference type="Proteomes" id="UP000276128">
    <property type="component" value="Unassembled WGS sequence"/>
</dbReference>
<feature type="transmembrane region" description="Helical" evidence="1">
    <location>
        <begin position="12"/>
        <end position="33"/>
    </location>
</feature>
<feature type="transmembrane region" description="Helical" evidence="1">
    <location>
        <begin position="45"/>
        <end position="64"/>
    </location>
</feature>
<keyword evidence="1" id="KW-0812">Transmembrane</keyword>
<keyword evidence="1" id="KW-1133">Transmembrane helix</keyword>
<organism evidence="2 3">
    <name type="scientific">Paenibacillus whitsoniae</name>
    <dbReference type="NCBI Taxonomy" id="2496558"/>
    <lineage>
        <taxon>Bacteria</taxon>
        <taxon>Bacillati</taxon>
        <taxon>Bacillota</taxon>
        <taxon>Bacilli</taxon>
        <taxon>Bacillales</taxon>
        <taxon>Paenibacillaceae</taxon>
        <taxon>Paenibacillus</taxon>
    </lineage>
</organism>
<dbReference type="AlphaFoldDB" id="A0A430JCE1"/>
<keyword evidence="3" id="KW-1185">Reference proteome</keyword>